<reference evidence="1" key="1">
    <citation type="journal article" date="2021" name="Proc. Natl. Acad. Sci. U.S.A.">
        <title>A Catalog of Tens of Thousands of Viruses from Human Metagenomes Reveals Hidden Associations with Chronic Diseases.</title>
        <authorList>
            <person name="Tisza M.J."/>
            <person name="Buck C.B."/>
        </authorList>
    </citation>
    <scope>NUCLEOTIDE SEQUENCE</scope>
    <source>
        <strain evidence="1">CtHpc10</strain>
    </source>
</reference>
<accession>A0A8S5LYN2</accession>
<sequence length="115" mass="13648">MKAFRSLSDVHCNWNKGFDVLDGDKKPVHMKRSQQWDYLKKHNINSFVLRVAEGDTKRALKQMEDYGYHVVAKLASNSINKRIFDTNEFYVSKKKMQRLGLDFKVETYWKKGWKG</sequence>
<proteinExistence type="predicted"/>
<dbReference type="EMBL" id="BK014768">
    <property type="protein sequence ID" value="DAD74935.1"/>
    <property type="molecule type" value="Genomic_DNA"/>
</dbReference>
<protein>
    <submittedName>
        <fullName evidence="1">Uncharacterized protein</fullName>
    </submittedName>
</protein>
<name>A0A8S5LYN2_9CAUD</name>
<evidence type="ECO:0000313" key="1">
    <source>
        <dbReference type="EMBL" id="DAD74935.1"/>
    </source>
</evidence>
<organism evidence="1">
    <name type="scientific">Siphoviridae sp. ctHpc10</name>
    <dbReference type="NCBI Taxonomy" id="2826236"/>
    <lineage>
        <taxon>Viruses</taxon>
        <taxon>Duplodnaviria</taxon>
        <taxon>Heunggongvirae</taxon>
        <taxon>Uroviricota</taxon>
        <taxon>Caudoviricetes</taxon>
    </lineage>
</organism>